<dbReference type="SUPFAM" id="SSF56281">
    <property type="entry name" value="Metallo-hydrolase/oxidoreductase"/>
    <property type="match status" value="1"/>
</dbReference>
<comment type="caution">
    <text evidence="2">The sequence shown here is derived from an EMBL/GenBank/DDBJ whole genome shotgun (WGS) entry which is preliminary data.</text>
</comment>
<organism evidence="2 3">
    <name type="scientific">Massilimicrobiota timonensis</name>
    <dbReference type="NCBI Taxonomy" id="1776392"/>
    <lineage>
        <taxon>Bacteria</taxon>
        <taxon>Bacillati</taxon>
        <taxon>Bacillota</taxon>
        <taxon>Erysipelotrichia</taxon>
        <taxon>Erysipelotrichales</taxon>
        <taxon>Erysipelotrichaceae</taxon>
        <taxon>Massilimicrobiota</taxon>
    </lineage>
</organism>
<proteinExistence type="predicted"/>
<sequence>MKLIMLGTGNALVTKCYNTCFVFENQNQYFLVDGGGGNTLLSQLEKAHINWQDIKDIFVTHKHIDHLMGIIWMIRMIGQHMSQGKYQGEVRIYAHKELIDIIMQMVHLVLEAKHTQFINKRIYLIEIQDHDSHMIINHQVTFFDIHSTKTKQFGFQMQLDHNKKLSCCGDEPCHQINEAYIQNSDWLLHEAFCLHSEADIFHPYEKHHSTVKDACQLAQSLNIQNLLLYHTEDKNIKQRHALYMQEAKQYFQGNIWIPDDLDIINIQ</sequence>
<dbReference type="Pfam" id="PF23023">
    <property type="entry name" value="Anti-Pycsar_Apyc1"/>
    <property type="match status" value="1"/>
</dbReference>
<keyword evidence="1" id="KW-0255">Endonuclease</keyword>
<dbReference type="Proteomes" id="UP000195305">
    <property type="component" value="Unassembled WGS sequence"/>
</dbReference>
<dbReference type="EMBL" id="NFLJ01000041">
    <property type="protein sequence ID" value="OUQ32681.1"/>
    <property type="molecule type" value="Genomic_DNA"/>
</dbReference>
<keyword evidence="2" id="KW-0378">Hydrolase</keyword>
<accession>A0A1Y4SUL9</accession>
<dbReference type="OrthoDB" id="9794898at2"/>
<dbReference type="InterPro" id="IPR036866">
    <property type="entry name" value="RibonucZ/Hydroxyglut_hydro"/>
</dbReference>
<reference evidence="2 3" key="1">
    <citation type="journal article" date="2018" name="BMC Genomics">
        <title>Whole genome sequencing and function prediction of 133 gut anaerobes isolated from chicken caecum in pure cultures.</title>
        <authorList>
            <person name="Medvecky M."/>
            <person name="Cejkova D."/>
            <person name="Polansky O."/>
            <person name="Karasova D."/>
            <person name="Kubasova T."/>
            <person name="Cizek A."/>
            <person name="Rychlik I."/>
        </authorList>
    </citation>
    <scope>NUCLEOTIDE SEQUENCE [LARGE SCALE GENOMIC DNA]</scope>
    <source>
        <strain evidence="2 3">An13</strain>
    </source>
</reference>
<evidence type="ECO:0000313" key="2">
    <source>
        <dbReference type="EMBL" id="OUQ32681.1"/>
    </source>
</evidence>
<evidence type="ECO:0000313" key="3">
    <source>
        <dbReference type="Proteomes" id="UP000195305"/>
    </source>
</evidence>
<gene>
    <name evidence="2" type="ORF">B5E75_12125</name>
</gene>
<dbReference type="PANTHER" id="PTHR46018">
    <property type="entry name" value="ZINC PHOSPHODIESTERASE ELAC PROTEIN 1"/>
    <property type="match status" value="1"/>
</dbReference>
<dbReference type="PANTHER" id="PTHR46018:SF2">
    <property type="entry name" value="ZINC PHOSPHODIESTERASE ELAC PROTEIN 1"/>
    <property type="match status" value="1"/>
</dbReference>
<dbReference type="GO" id="GO:0042781">
    <property type="term" value="F:3'-tRNA processing endoribonuclease activity"/>
    <property type="evidence" value="ECO:0007669"/>
    <property type="project" value="TreeGrafter"/>
</dbReference>
<evidence type="ECO:0000256" key="1">
    <source>
        <dbReference type="ARBA" id="ARBA00022759"/>
    </source>
</evidence>
<protein>
    <submittedName>
        <fullName evidence="2">MBL fold metallo-hydrolase</fullName>
    </submittedName>
</protein>
<keyword evidence="3" id="KW-1185">Reference proteome</keyword>
<keyword evidence="1" id="KW-0540">Nuclease</keyword>
<dbReference type="RefSeq" id="WP_087359579.1">
    <property type="nucleotide sequence ID" value="NZ_NFLJ01000041.1"/>
</dbReference>
<name>A0A1Y4SUL9_9FIRM</name>
<dbReference type="Gene3D" id="3.60.15.10">
    <property type="entry name" value="Ribonuclease Z/Hydroxyacylglutathione hydrolase-like"/>
    <property type="match status" value="1"/>
</dbReference>
<dbReference type="AlphaFoldDB" id="A0A1Y4SUL9"/>